<evidence type="ECO:0000313" key="1">
    <source>
        <dbReference type="EMBL" id="KAK9712186.1"/>
    </source>
</evidence>
<organism evidence="1 2">
    <name type="scientific">Popillia japonica</name>
    <name type="common">Japanese beetle</name>
    <dbReference type="NCBI Taxonomy" id="7064"/>
    <lineage>
        <taxon>Eukaryota</taxon>
        <taxon>Metazoa</taxon>
        <taxon>Ecdysozoa</taxon>
        <taxon>Arthropoda</taxon>
        <taxon>Hexapoda</taxon>
        <taxon>Insecta</taxon>
        <taxon>Pterygota</taxon>
        <taxon>Neoptera</taxon>
        <taxon>Endopterygota</taxon>
        <taxon>Coleoptera</taxon>
        <taxon>Polyphaga</taxon>
        <taxon>Scarabaeiformia</taxon>
        <taxon>Scarabaeidae</taxon>
        <taxon>Rutelinae</taxon>
        <taxon>Popillia</taxon>
    </lineage>
</organism>
<proteinExistence type="predicted"/>
<comment type="caution">
    <text evidence="1">The sequence shown here is derived from an EMBL/GenBank/DDBJ whole genome shotgun (WGS) entry which is preliminary data.</text>
</comment>
<evidence type="ECO:0000313" key="2">
    <source>
        <dbReference type="Proteomes" id="UP001458880"/>
    </source>
</evidence>
<dbReference type="AlphaFoldDB" id="A0AAW1K1H9"/>
<keyword evidence="2" id="KW-1185">Reference proteome</keyword>
<name>A0AAW1K1H9_POPJA</name>
<sequence>MNLTNDQNIHKFQEIFNNRMPRCNYANDRNWLHQRLPPYNRIVTGVGPVLISFSATRISGLQNTTSGLVGL</sequence>
<gene>
    <name evidence="1" type="ORF">QE152_g25032</name>
</gene>
<dbReference type="EMBL" id="JASPKY010000267">
    <property type="protein sequence ID" value="KAK9712186.1"/>
    <property type="molecule type" value="Genomic_DNA"/>
</dbReference>
<protein>
    <submittedName>
        <fullName evidence="1">Uncharacterized protein</fullName>
    </submittedName>
</protein>
<reference evidence="1 2" key="1">
    <citation type="journal article" date="2024" name="BMC Genomics">
        <title>De novo assembly and annotation of Popillia japonica's genome with initial clues to its potential as an invasive pest.</title>
        <authorList>
            <person name="Cucini C."/>
            <person name="Boschi S."/>
            <person name="Funari R."/>
            <person name="Cardaioli E."/>
            <person name="Iannotti N."/>
            <person name="Marturano G."/>
            <person name="Paoli F."/>
            <person name="Bruttini M."/>
            <person name="Carapelli A."/>
            <person name="Frati F."/>
            <person name="Nardi F."/>
        </authorList>
    </citation>
    <scope>NUCLEOTIDE SEQUENCE [LARGE SCALE GENOMIC DNA]</scope>
    <source>
        <strain evidence="1">DMR45628</strain>
    </source>
</reference>
<dbReference type="Proteomes" id="UP001458880">
    <property type="component" value="Unassembled WGS sequence"/>
</dbReference>
<accession>A0AAW1K1H9</accession>